<dbReference type="STRING" id="1305675.BFG57_07560"/>
<dbReference type="Pfam" id="PF06081">
    <property type="entry name" value="ArAE_1"/>
    <property type="match status" value="1"/>
</dbReference>
<dbReference type="GO" id="GO:0005886">
    <property type="term" value="C:plasma membrane"/>
    <property type="evidence" value="ECO:0007669"/>
    <property type="project" value="UniProtKB-SubCell"/>
</dbReference>
<dbReference type="AlphaFoldDB" id="A0A1E5LK99"/>
<protein>
    <recommendedName>
        <fullName evidence="7">Putative aromatic acid exporter C-terminal domain-containing protein</fullName>
    </recommendedName>
</protein>
<evidence type="ECO:0000259" key="7">
    <source>
        <dbReference type="Pfam" id="PF11728"/>
    </source>
</evidence>
<feature type="transmembrane region" description="Helical" evidence="6">
    <location>
        <begin position="53"/>
        <end position="70"/>
    </location>
</feature>
<accession>A0A1E5LK99</accession>
<evidence type="ECO:0000256" key="2">
    <source>
        <dbReference type="ARBA" id="ARBA00022475"/>
    </source>
</evidence>
<reference evidence="8 9" key="1">
    <citation type="submission" date="2016-08" db="EMBL/GenBank/DDBJ databases">
        <title>Genome of Bacillus solimangrovi GH2-4.</title>
        <authorList>
            <person name="Lim S."/>
            <person name="Kim B.-C."/>
        </authorList>
    </citation>
    <scope>NUCLEOTIDE SEQUENCE [LARGE SCALE GENOMIC DNA]</scope>
    <source>
        <strain evidence="8 9">GH2-4</strain>
    </source>
</reference>
<evidence type="ECO:0000256" key="1">
    <source>
        <dbReference type="ARBA" id="ARBA00004651"/>
    </source>
</evidence>
<dbReference type="InterPro" id="IPR052984">
    <property type="entry name" value="UPF0421"/>
</dbReference>
<keyword evidence="3 6" id="KW-0812">Transmembrane</keyword>
<feature type="transmembrane region" description="Helical" evidence="6">
    <location>
        <begin position="127"/>
        <end position="145"/>
    </location>
</feature>
<dbReference type="EMBL" id="MJEH01000001">
    <property type="protein sequence ID" value="OEH94519.1"/>
    <property type="molecule type" value="Genomic_DNA"/>
</dbReference>
<comment type="subcellular location">
    <subcellularLocation>
        <location evidence="1">Cell membrane</location>
        <topology evidence="1">Multi-pass membrane protein</topology>
    </subcellularLocation>
</comment>
<feature type="transmembrane region" description="Helical" evidence="6">
    <location>
        <begin position="20"/>
        <end position="41"/>
    </location>
</feature>
<evidence type="ECO:0000256" key="3">
    <source>
        <dbReference type="ARBA" id="ARBA00022692"/>
    </source>
</evidence>
<name>A0A1E5LK99_9BACI</name>
<dbReference type="Gene3D" id="1.20.120.940">
    <property type="entry name" value="Putative aromatic acid exporter, C-terminal domain"/>
    <property type="match status" value="1"/>
</dbReference>
<proteinExistence type="predicted"/>
<keyword evidence="2" id="KW-1003">Cell membrane</keyword>
<dbReference type="RefSeq" id="WP_069715453.1">
    <property type="nucleotide sequence ID" value="NZ_MJEH01000001.1"/>
</dbReference>
<evidence type="ECO:0000313" key="9">
    <source>
        <dbReference type="Proteomes" id="UP000095209"/>
    </source>
</evidence>
<keyword evidence="9" id="KW-1185">Reference proteome</keyword>
<dbReference type="InterPro" id="IPR038323">
    <property type="entry name" value="ArAE_1_C_sf"/>
</dbReference>
<keyword evidence="4 6" id="KW-1133">Transmembrane helix</keyword>
<organism evidence="8 9">
    <name type="scientific">Bacillus solimangrovi</name>
    <dbReference type="NCBI Taxonomy" id="1305675"/>
    <lineage>
        <taxon>Bacteria</taxon>
        <taxon>Bacillati</taxon>
        <taxon>Bacillota</taxon>
        <taxon>Bacilli</taxon>
        <taxon>Bacillales</taxon>
        <taxon>Bacillaceae</taxon>
        <taxon>Bacillus</taxon>
    </lineage>
</organism>
<dbReference type="PANTHER" id="PTHR40064">
    <property type="entry name" value="MEMBRANE PROTEIN-RELATED"/>
    <property type="match status" value="1"/>
</dbReference>
<dbReference type="InterPro" id="IPR021062">
    <property type="entry name" value="ArAE_1_C"/>
</dbReference>
<comment type="caution">
    <text evidence="8">The sequence shown here is derived from an EMBL/GenBank/DDBJ whole genome shotgun (WGS) entry which is preliminary data.</text>
</comment>
<dbReference type="PANTHER" id="PTHR40064:SF1">
    <property type="entry name" value="MEMBRANE PROTEIN"/>
    <property type="match status" value="1"/>
</dbReference>
<gene>
    <name evidence="8" type="ORF">BFG57_07560</name>
</gene>
<dbReference type="Pfam" id="PF11728">
    <property type="entry name" value="ArAE_1_C"/>
    <property type="match status" value="1"/>
</dbReference>
<dbReference type="OrthoDB" id="357521at2"/>
<evidence type="ECO:0000256" key="6">
    <source>
        <dbReference type="SAM" id="Phobius"/>
    </source>
</evidence>
<feature type="domain" description="Putative aromatic acid exporter C-terminal" evidence="7">
    <location>
        <begin position="146"/>
        <end position="309"/>
    </location>
</feature>
<evidence type="ECO:0000256" key="5">
    <source>
        <dbReference type="ARBA" id="ARBA00023136"/>
    </source>
</evidence>
<sequence length="317" mass="36808">MFKIGYRTVKTAVGTAISIWIAQLFSLENFASAGILTILCIQVTKKRSLISAWERALACLVGMFFAFVFFEGIAYHPLVIGLMLIFFIPTVVMLRAKEGVVTSSVIILHLYIENNITVAFILNELGIIGIGIGVALVMNLYMPSMEQELKKRQKKIEQHFSHILHEISVYLRNGDNFWDGKEITETNDLIQSAKSLAYRNVENHFKRYEDEYYHYFKMREKQLEVIEQMLWIVSSLKISHDHALEIASLMDEISEGVHSGNTAQMYLDKMEVMRSSFREMELPQSREEFEVRASLFHFLNELEKYLICKRYFKQSEV</sequence>
<dbReference type="Proteomes" id="UP000095209">
    <property type="component" value="Unassembled WGS sequence"/>
</dbReference>
<evidence type="ECO:0000256" key="4">
    <source>
        <dbReference type="ARBA" id="ARBA00022989"/>
    </source>
</evidence>
<keyword evidence="5 6" id="KW-0472">Membrane</keyword>
<evidence type="ECO:0000313" key="8">
    <source>
        <dbReference type="EMBL" id="OEH94519.1"/>
    </source>
</evidence>
<dbReference type="InterPro" id="IPR010343">
    <property type="entry name" value="ArAE_1"/>
</dbReference>
<feature type="transmembrane region" description="Helical" evidence="6">
    <location>
        <begin position="76"/>
        <end position="94"/>
    </location>
</feature>